<proteinExistence type="predicted"/>
<gene>
    <name evidence="2" type="ORF">BG006_009264</name>
</gene>
<name>A0A9P5SH23_9FUNG</name>
<organism evidence="2 3">
    <name type="scientific">Podila minutissima</name>
    <dbReference type="NCBI Taxonomy" id="64525"/>
    <lineage>
        <taxon>Eukaryota</taxon>
        <taxon>Fungi</taxon>
        <taxon>Fungi incertae sedis</taxon>
        <taxon>Mucoromycota</taxon>
        <taxon>Mortierellomycotina</taxon>
        <taxon>Mortierellomycetes</taxon>
        <taxon>Mortierellales</taxon>
        <taxon>Mortierellaceae</taxon>
        <taxon>Podila</taxon>
    </lineage>
</organism>
<accession>A0A9P5SH23</accession>
<dbReference type="Proteomes" id="UP000696485">
    <property type="component" value="Unassembled WGS sequence"/>
</dbReference>
<keyword evidence="1" id="KW-0732">Signal</keyword>
<protein>
    <submittedName>
        <fullName evidence="2">Uncharacterized protein</fullName>
    </submittedName>
</protein>
<keyword evidence="3" id="KW-1185">Reference proteome</keyword>
<dbReference type="AlphaFoldDB" id="A0A9P5SH23"/>
<reference evidence="2" key="1">
    <citation type="journal article" date="2020" name="Fungal Divers.">
        <title>Resolving the Mortierellaceae phylogeny through synthesis of multi-gene phylogenetics and phylogenomics.</title>
        <authorList>
            <person name="Vandepol N."/>
            <person name="Liber J."/>
            <person name="Desiro A."/>
            <person name="Na H."/>
            <person name="Kennedy M."/>
            <person name="Barry K."/>
            <person name="Grigoriev I.V."/>
            <person name="Miller A.N."/>
            <person name="O'Donnell K."/>
            <person name="Stajich J.E."/>
            <person name="Bonito G."/>
        </authorList>
    </citation>
    <scope>NUCLEOTIDE SEQUENCE</scope>
    <source>
        <strain evidence="2">NVP1</strain>
    </source>
</reference>
<feature type="signal peptide" evidence="1">
    <location>
        <begin position="1"/>
        <end position="19"/>
    </location>
</feature>
<evidence type="ECO:0000313" key="3">
    <source>
        <dbReference type="Proteomes" id="UP000696485"/>
    </source>
</evidence>
<evidence type="ECO:0000256" key="1">
    <source>
        <dbReference type="SAM" id="SignalP"/>
    </source>
</evidence>
<evidence type="ECO:0000313" key="2">
    <source>
        <dbReference type="EMBL" id="KAF9327429.1"/>
    </source>
</evidence>
<sequence>MKFMLMTATCALLMSVVAGAPVSSARDSCEGLAQFVQGSNKLPVKPEEDGVVTYVSGSVAKKMFPGAAKKLSMFKKYTFVTYFNKCDAAPAYTQVQVKSGPYKLAKTSKSAYDLGLQVGMEANLAKVFEFLPNVAVKAGVSRGSETVEVAGVDIEAGGFKQECIVSPGWWCTAYVRLDDFETSEIIINDEIRKPVFFPASLNGKNIYSNVWLDVPNK</sequence>
<feature type="chain" id="PRO_5040211063" evidence="1">
    <location>
        <begin position="20"/>
        <end position="217"/>
    </location>
</feature>
<comment type="caution">
    <text evidence="2">The sequence shown here is derived from an EMBL/GenBank/DDBJ whole genome shotgun (WGS) entry which is preliminary data.</text>
</comment>
<dbReference type="EMBL" id="JAAAUY010000666">
    <property type="protein sequence ID" value="KAF9327429.1"/>
    <property type="molecule type" value="Genomic_DNA"/>
</dbReference>